<protein>
    <recommendedName>
        <fullName evidence="3">Tetratricopeptide repeat-containing protein</fullName>
    </recommendedName>
</protein>
<dbReference type="EMBL" id="FQZV01000013">
    <property type="protein sequence ID" value="SHJ05417.1"/>
    <property type="molecule type" value="Genomic_DNA"/>
</dbReference>
<reference evidence="2" key="1">
    <citation type="submission" date="2016-11" db="EMBL/GenBank/DDBJ databases">
        <authorList>
            <person name="Varghese N."/>
            <person name="Submissions S."/>
        </authorList>
    </citation>
    <scope>NUCLEOTIDE SEQUENCE [LARGE SCALE GENOMIC DNA]</scope>
    <source>
        <strain evidence="2">DSM 17957</strain>
    </source>
</reference>
<organism evidence="1 2">
    <name type="scientific">Geosporobacter subterraneus DSM 17957</name>
    <dbReference type="NCBI Taxonomy" id="1121919"/>
    <lineage>
        <taxon>Bacteria</taxon>
        <taxon>Bacillati</taxon>
        <taxon>Bacillota</taxon>
        <taxon>Clostridia</taxon>
        <taxon>Peptostreptococcales</taxon>
        <taxon>Thermotaleaceae</taxon>
        <taxon>Geosporobacter</taxon>
    </lineage>
</organism>
<sequence length="231" mass="26793">MNQDLFDREIQCPVCKNIFHTKRVKSSACRIEKRDTDFCITYSSTNPMFYGAIVCPMCGYAALESNFKDITPQGKKIIEATITKRWVPRSFGEERDVHDAIEAYKLALVCGQLLNLKKGNLGNICLRLAWLYRFINSEREQEFLAHALNCFEEAFLHEPLPIGNLDEVSLTYLIGELYLRLGRYVESIDWFNKAVGNPLIKRNKKLEMQAREQWRVAKEEFKKLKSEVQVG</sequence>
<dbReference type="OrthoDB" id="9780343at2"/>
<dbReference type="AlphaFoldDB" id="A0A1M6G6J3"/>
<evidence type="ECO:0000313" key="2">
    <source>
        <dbReference type="Proteomes" id="UP000184536"/>
    </source>
</evidence>
<dbReference type="STRING" id="1121919.SAMN02745975_01187"/>
<gene>
    <name evidence="1" type="ORF">SAMN02745975_01187</name>
</gene>
<name>A0A1M6G6J3_9FIRM</name>
<dbReference type="Proteomes" id="UP000184536">
    <property type="component" value="Unassembled WGS sequence"/>
</dbReference>
<dbReference type="RefSeq" id="WP_110940428.1">
    <property type="nucleotide sequence ID" value="NZ_FQZV01000013.1"/>
</dbReference>
<dbReference type="InterPro" id="IPR018708">
    <property type="entry name" value="DUF2225"/>
</dbReference>
<accession>A0A1M6G6J3</accession>
<dbReference type="SUPFAM" id="SSF48452">
    <property type="entry name" value="TPR-like"/>
    <property type="match status" value="1"/>
</dbReference>
<dbReference type="Gene3D" id="1.25.40.10">
    <property type="entry name" value="Tetratricopeptide repeat domain"/>
    <property type="match status" value="1"/>
</dbReference>
<evidence type="ECO:0000313" key="1">
    <source>
        <dbReference type="EMBL" id="SHJ05417.1"/>
    </source>
</evidence>
<dbReference type="Pfam" id="PF09986">
    <property type="entry name" value="DUF2225"/>
    <property type="match status" value="1"/>
</dbReference>
<dbReference type="InterPro" id="IPR011990">
    <property type="entry name" value="TPR-like_helical_dom_sf"/>
</dbReference>
<evidence type="ECO:0008006" key="3">
    <source>
        <dbReference type="Google" id="ProtNLM"/>
    </source>
</evidence>
<proteinExistence type="predicted"/>
<keyword evidence="2" id="KW-1185">Reference proteome</keyword>